<protein>
    <submittedName>
        <fullName evidence="4">Rop guanine nucleotide exchange factor 1</fullName>
    </submittedName>
</protein>
<comment type="caution">
    <text evidence="4">The sequence shown here is derived from an EMBL/GenBank/DDBJ whole genome shotgun (WGS) entry which is preliminary data.</text>
</comment>
<dbReference type="GO" id="GO:0005085">
    <property type="term" value="F:guanyl-nucleotide exchange factor activity"/>
    <property type="evidence" value="ECO:0007669"/>
    <property type="project" value="UniProtKB-UniRule"/>
</dbReference>
<feature type="non-terminal residue" evidence="4">
    <location>
        <position position="1"/>
    </location>
</feature>
<evidence type="ECO:0000313" key="5">
    <source>
        <dbReference type="Proteomes" id="UP000685013"/>
    </source>
</evidence>
<proteinExistence type="predicted"/>
<dbReference type="PANTHER" id="PTHR33101">
    <property type="entry name" value="ROP GUANINE NUCLEOTIDE EXCHANGE FACTOR 1"/>
    <property type="match status" value="1"/>
</dbReference>
<dbReference type="InterPro" id="IPR005512">
    <property type="entry name" value="PRONE_dom"/>
</dbReference>
<evidence type="ECO:0000256" key="1">
    <source>
        <dbReference type="ARBA" id="ARBA00022658"/>
    </source>
</evidence>
<keyword evidence="1 2" id="KW-0344">Guanine-nucleotide releasing factor</keyword>
<reference evidence="4 5" key="1">
    <citation type="journal article" date="2021" name="Hortic Res">
        <title>The domestication of Cucurbita argyrosperma as revealed by the genome of its wild relative.</title>
        <authorList>
            <person name="Barrera-Redondo J."/>
            <person name="Sanchez-de la Vega G."/>
            <person name="Aguirre-Liguori J.A."/>
            <person name="Castellanos-Morales G."/>
            <person name="Gutierrez-Guerrero Y.T."/>
            <person name="Aguirre-Dugua X."/>
            <person name="Aguirre-Planter E."/>
            <person name="Tenaillon M.I."/>
            <person name="Lira-Saade R."/>
            <person name="Eguiarte L.E."/>
        </authorList>
    </citation>
    <scope>NUCLEOTIDE SEQUENCE [LARGE SCALE GENOMIC DNA]</scope>
    <source>
        <strain evidence="4">JBR-2021</strain>
    </source>
</reference>
<evidence type="ECO:0000256" key="2">
    <source>
        <dbReference type="PROSITE-ProRule" id="PRU00663"/>
    </source>
</evidence>
<evidence type="ECO:0000313" key="4">
    <source>
        <dbReference type="EMBL" id="KAG6575103.1"/>
    </source>
</evidence>
<keyword evidence="5" id="KW-1185">Reference proteome</keyword>
<dbReference type="Pfam" id="PF03759">
    <property type="entry name" value="PRONE"/>
    <property type="match status" value="1"/>
</dbReference>
<dbReference type="PANTHER" id="PTHR33101:SF6">
    <property type="entry name" value="ROP GUANINE NUCLEOTIDE EXCHANGE FACTOR 1"/>
    <property type="match status" value="1"/>
</dbReference>
<name>A0AAV6M3U7_9ROSI</name>
<accession>A0AAV6M3U7</accession>
<sequence>MVADTGKSNNLARRAEILLESLRLRFPGLPQTALDMAKIQYNKDVGQSILESYSRVMESLAFNIMARIDDVLYVDDAIKQCIEPESNSVFNRGLGGLPIQKRMSPSPFSIHHSPFASHLQHQTFCSSTPIGGSQEGYPHPQL</sequence>
<feature type="domain" description="PRONE" evidence="3">
    <location>
        <begin position="1"/>
        <end position="85"/>
    </location>
</feature>
<gene>
    <name evidence="4" type="primary">ROPGEF1</name>
    <name evidence="4" type="ORF">SDJN03_25742</name>
</gene>
<dbReference type="InterPro" id="IPR038937">
    <property type="entry name" value="RopGEF"/>
</dbReference>
<dbReference type="EMBL" id="JAGKQH010000017">
    <property type="protein sequence ID" value="KAG6575103.1"/>
    <property type="molecule type" value="Genomic_DNA"/>
</dbReference>
<dbReference type="AlphaFoldDB" id="A0AAV6M3U7"/>
<organism evidence="4 5">
    <name type="scientific">Cucurbita argyrosperma subsp. sororia</name>
    <dbReference type="NCBI Taxonomy" id="37648"/>
    <lineage>
        <taxon>Eukaryota</taxon>
        <taxon>Viridiplantae</taxon>
        <taxon>Streptophyta</taxon>
        <taxon>Embryophyta</taxon>
        <taxon>Tracheophyta</taxon>
        <taxon>Spermatophyta</taxon>
        <taxon>Magnoliopsida</taxon>
        <taxon>eudicotyledons</taxon>
        <taxon>Gunneridae</taxon>
        <taxon>Pentapetalae</taxon>
        <taxon>rosids</taxon>
        <taxon>fabids</taxon>
        <taxon>Cucurbitales</taxon>
        <taxon>Cucurbitaceae</taxon>
        <taxon>Cucurbiteae</taxon>
        <taxon>Cucurbita</taxon>
    </lineage>
</organism>
<dbReference type="Proteomes" id="UP000685013">
    <property type="component" value="Chromosome 17"/>
</dbReference>
<dbReference type="PROSITE" id="PS51334">
    <property type="entry name" value="PRONE"/>
    <property type="match status" value="1"/>
</dbReference>
<evidence type="ECO:0000259" key="3">
    <source>
        <dbReference type="PROSITE" id="PS51334"/>
    </source>
</evidence>